<evidence type="ECO:0000256" key="3">
    <source>
        <dbReference type="ARBA" id="ARBA00022833"/>
    </source>
</evidence>
<proteinExistence type="predicted"/>
<evidence type="ECO:0000259" key="6">
    <source>
        <dbReference type="PROSITE" id="PS50157"/>
    </source>
</evidence>
<dbReference type="FunFam" id="3.30.160.60:FF:000515">
    <property type="entry name" value="early growth response protein 4"/>
    <property type="match status" value="1"/>
</dbReference>
<dbReference type="SMART" id="SM00355">
    <property type="entry name" value="ZnF_C2H2"/>
    <property type="match status" value="3"/>
</dbReference>
<dbReference type="GO" id="GO:0000978">
    <property type="term" value="F:RNA polymerase II cis-regulatory region sequence-specific DNA binding"/>
    <property type="evidence" value="ECO:0007669"/>
    <property type="project" value="TreeGrafter"/>
</dbReference>
<organism evidence="7 8">
    <name type="scientific">Pinctada imbricata</name>
    <name type="common">Atlantic pearl-oyster</name>
    <name type="synonym">Pinctada martensii</name>
    <dbReference type="NCBI Taxonomy" id="66713"/>
    <lineage>
        <taxon>Eukaryota</taxon>
        <taxon>Metazoa</taxon>
        <taxon>Spiralia</taxon>
        <taxon>Lophotrochozoa</taxon>
        <taxon>Mollusca</taxon>
        <taxon>Bivalvia</taxon>
        <taxon>Autobranchia</taxon>
        <taxon>Pteriomorphia</taxon>
        <taxon>Pterioida</taxon>
        <taxon>Pterioidea</taxon>
        <taxon>Pteriidae</taxon>
        <taxon>Pinctada</taxon>
    </lineage>
</organism>
<keyword evidence="1" id="KW-0479">Metal-binding</keyword>
<dbReference type="Proteomes" id="UP001186944">
    <property type="component" value="Unassembled WGS sequence"/>
</dbReference>
<evidence type="ECO:0000313" key="8">
    <source>
        <dbReference type="Proteomes" id="UP001186944"/>
    </source>
</evidence>
<feature type="compositionally biased region" description="Polar residues" evidence="5">
    <location>
        <begin position="240"/>
        <end position="250"/>
    </location>
</feature>
<dbReference type="SUPFAM" id="SSF57667">
    <property type="entry name" value="beta-beta-alpha zinc fingers"/>
    <property type="match status" value="2"/>
</dbReference>
<sequence>MIMDGLDTLSMVALDQMNLSNLASLCFDIGASTGGGRLPSESIDDSLNTPVTSHSDTFFGALDSLGPVPITATANIEAQATIPVRQHGATAEEQQQQQAQHQPQQQHLPQCAEDTMAQTGITHRIQYKGTLVTSNVQHPVTTDQSQTSNVQPPIFAPLSPLFSILQQATQVQAQVTTGMPQNIQTDFPIFSTQSQCQQQQQCYTTSAPSTPSHAGSPQPDMGVPDCDTYSTGFGSPGPLTPSSTHSTPEPQINVCEAYTTPPPPYSRPYDVQVKQPQIFSACSQPVSEQQSMNISYPGMQMPAPQTVLHFSEEIRDRDMSTNISTEFKWQVEQPQQQQQQGQLPDFTALQVNPPSSVGYPPQYSQVPIKTEPTSDLSSDFLIPSSQPDFAAMQQQQQQQQPALSSKAPLPSILQQPYPQGLKLMPVKPRKYPNRPSKTPPHERPYACPVENCDRRFSRSDELTRHIRIHTGQKPFQCRICMRSFSRSDHLTTHVRTHTGEKPFSCDVCGRKFARSDEKKRHAKVHLKQKMKKEAKMLASNAPLPTTSGDIVANILQVTASGPSTSGLPQVITTTCSI</sequence>
<dbReference type="GO" id="GO:0008270">
    <property type="term" value="F:zinc ion binding"/>
    <property type="evidence" value="ECO:0007669"/>
    <property type="project" value="UniProtKB-KW"/>
</dbReference>
<dbReference type="EMBL" id="VSWD01000008">
    <property type="protein sequence ID" value="KAK3094498.1"/>
    <property type="molecule type" value="Genomic_DNA"/>
</dbReference>
<dbReference type="AlphaFoldDB" id="A0AA88XYV1"/>
<dbReference type="PROSITE" id="PS50157">
    <property type="entry name" value="ZINC_FINGER_C2H2_2"/>
    <property type="match status" value="3"/>
</dbReference>
<keyword evidence="3" id="KW-0862">Zinc</keyword>
<dbReference type="Gene3D" id="3.30.160.60">
    <property type="entry name" value="Classic Zinc Finger"/>
    <property type="match status" value="3"/>
</dbReference>
<evidence type="ECO:0000256" key="2">
    <source>
        <dbReference type="ARBA" id="ARBA00022771"/>
    </source>
</evidence>
<dbReference type="PANTHER" id="PTHR23235">
    <property type="entry name" value="KRUEPPEL-LIKE TRANSCRIPTION FACTOR"/>
    <property type="match status" value="1"/>
</dbReference>
<gene>
    <name evidence="7" type="ORF">FSP39_002514</name>
</gene>
<evidence type="ECO:0000256" key="1">
    <source>
        <dbReference type="ARBA" id="ARBA00022723"/>
    </source>
</evidence>
<dbReference type="GO" id="GO:0000981">
    <property type="term" value="F:DNA-binding transcription factor activity, RNA polymerase II-specific"/>
    <property type="evidence" value="ECO:0007669"/>
    <property type="project" value="TreeGrafter"/>
</dbReference>
<feature type="region of interest" description="Disordered" evidence="5">
    <location>
        <begin position="203"/>
        <end position="263"/>
    </location>
</feature>
<feature type="compositionally biased region" description="Polar residues" evidence="5">
    <location>
        <begin position="362"/>
        <end position="387"/>
    </location>
</feature>
<keyword evidence="8" id="KW-1185">Reference proteome</keyword>
<evidence type="ECO:0000256" key="5">
    <source>
        <dbReference type="SAM" id="MobiDB-lite"/>
    </source>
</evidence>
<keyword evidence="2 4" id="KW-0863">Zinc-finger</keyword>
<feature type="compositionally biased region" description="Low complexity" evidence="5">
    <location>
        <begin position="91"/>
        <end position="106"/>
    </location>
</feature>
<dbReference type="PROSITE" id="PS00028">
    <property type="entry name" value="ZINC_FINGER_C2H2_1"/>
    <property type="match status" value="3"/>
</dbReference>
<feature type="region of interest" description="Disordered" evidence="5">
    <location>
        <begin position="86"/>
        <end position="106"/>
    </location>
</feature>
<dbReference type="PANTHER" id="PTHR23235:SF60">
    <property type="entry name" value="STRIPE, ISOFORM D"/>
    <property type="match status" value="1"/>
</dbReference>
<name>A0AA88XYV1_PINIB</name>
<protein>
    <recommendedName>
        <fullName evidence="6">C2H2-type domain-containing protein</fullName>
    </recommendedName>
</protein>
<accession>A0AA88XYV1</accession>
<dbReference type="InterPro" id="IPR036236">
    <property type="entry name" value="Znf_C2H2_sf"/>
</dbReference>
<feature type="domain" description="C2H2-type" evidence="6">
    <location>
        <begin position="475"/>
        <end position="502"/>
    </location>
</feature>
<dbReference type="InterPro" id="IPR013087">
    <property type="entry name" value="Znf_C2H2_type"/>
</dbReference>
<feature type="domain" description="C2H2-type" evidence="6">
    <location>
        <begin position="503"/>
        <end position="530"/>
    </location>
</feature>
<comment type="caution">
    <text evidence="7">The sequence shown here is derived from an EMBL/GenBank/DDBJ whole genome shotgun (WGS) entry which is preliminary data.</text>
</comment>
<feature type="region of interest" description="Disordered" evidence="5">
    <location>
        <begin position="347"/>
        <end position="446"/>
    </location>
</feature>
<feature type="domain" description="C2H2-type" evidence="6">
    <location>
        <begin position="445"/>
        <end position="474"/>
    </location>
</feature>
<evidence type="ECO:0000256" key="4">
    <source>
        <dbReference type="PROSITE-ProRule" id="PRU00042"/>
    </source>
</evidence>
<reference evidence="7" key="1">
    <citation type="submission" date="2019-08" db="EMBL/GenBank/DDBJ databases">
        <title>The improved chromosome-level genome for the pearl oyster Pinctada fucata martensii using PacBio sequencing and Hi-C.</title>
        <authorList>
            <person name="Zheng Z."/>
        </authorList>
    </citation>
    <scope>NUCLEOTIDE SEQUENCE</scope>
    <source>
        <strain evidence="7">ZZ-2019</strain>
        <tissue evidence="7">Adductor muscle</tissue>
    </source>
</reference>
<dbReference type="Pfam" id="PF00096">
    <property type="entry name" value="zf-C2H2"/>
    <property type="match status" value="2"/>
</dbReference>
<evidence type="ECO:0000313" key="7">
    <source>
        <dbReference type="EMBL" id="KAK3094498.1"/>
    </source>
</evidence>